<organism evidence="2">
    <name type="scientific">Cacopsylla melanoneura</name>
    <dbReference type="NCBI Taxonomy" id="428564"/>
    <lineage>
        <taxon>Eukaryota</taxon>
        <taxon>Metazoa</taxon>
        <taxon>Ecdysozoa</taxon>
        <taxon>Arthropoda</taxon>
        <taxon>Hexapoda</taxon>
        <taxon>Insecta</taxon>
        <taxon>Pterygota</taxon>
        <taxon>Neoptera</taxon>
        <taxon>Paraneoptera</taxon>
        <taxon>Hemiptera</taxon>
        <taxon>Sternorrhyncha</taxon>
        <taxon>Psylloidea</taxon>
        <taxon>Psyllidae</taxon>
        <taxon>Psyllinae</taxon>
        <taxon>Cacopsylla</taxon>
    </lineage>
</organism>
<feature type="signal peptide" evidence="1">
    <location>
        <begin position="1"/>
        <end position="16"/>
    </location>
</feature>
<dbReference type="AlphaFoldDB" id="A0A8D8VNQ0"/>
<protein>
    <recommendedName>
        <fullName evidence="3">Secreted protein</fullName>
    </recommendedName>
</protein>
<dbReference type="EMBL" id="HBUF01072427">
    <property type="protein sequence ID" value="CAG6630043.1"/>
    <property type="molecule type" value="Transcribed_RNA"/>
</dbReference>
<keyword evidence="1" id="KW-0732">Signal</keyword>
<accession>A0A8D8VNQ0</accession>
<name>A0A8D8VNQ0_9HEMI</name>
<sequence length="161" mass="17759">MMRLVLLLTTVAMVTALSTLESSARYAVPVVETGPGYAERHEIVSGVNYPVAGNGYNSLAQGSVLNGAVIRRPGYNGVVQGPGYNGLHGSTYVRPDPYYGDHGLIDSALHHPYDSHYVDHIHTDDLHRPYDTYPRGPIIDTHRVEDLHRPLYDRVGQRPAN</sequence>
<feature type="chain" id="PRO_5036262315" description="Secreted protein" evidence="1">
    <location>
        <begin position="17"/>
        <end position="161"/>
    </location>
</feature>
<proteinExistence type="predicted"/>
<dbReference type="EMBL" id="HBUF01072428">
    <property type="protein sequence ID" value="CAG6630044.1"/>
    <property type="molecule type" value="Transcribed_RNA"/>
</dbReference>
<evidence type="ECO:0008006" key="3">
    <source>
        <dbReference type="Google" id="ProtNLM"/>
    </source>
</evidence>
<reference evidence="2" key="1">
    <citation type="submission" date="2021-05" db="EMBL/GenBank/DDBJ databases">
        <authorList>
            <person name="Alioto T."/>
            <person name="Alioto T."/>
            <person name="Gomez Garrido J."/>
        </authorList>
    </citation>
    <scope>NUCLEOTIDE SEQUENCE</scope>
</reference>
<evidence type="ECO:0000256" key="1">
    <source>
        <dbReference type="SAM" id="SignalP"/>
    </source>
</evidence>
<evidence type="ECO:0000313" key="2">
    <source>
        <dbReference type="EMBL" id="CAG6630043.1"/>
    </source>
</evidence>